<dbReference type="Proteomes" id="UP001443914">
    <property type="component" value="Unassembled WGS sequence"/>
</dbReference>
<keyword evidence="2" id="KW-1015">Disulfide bond</keyword>
<proteinExistence type="predicted"/>
<evidence type="ECO:0000256" key="2">
    <source>
        <dbReference type="ARBA" id="ARBA00023157"/>
    </source>
</evidence>
<dbReference type="EMBL" id="JBDFQZ010000009">
    <property type="protein sequence ID" value="KAK9689149.1"/>
    <property type="molecule type" value="Genomic_DNA"/>
</dbReference>
<keyword evidence="1" id="KW-0732">Signal</keyword>
<dbReference type="PANTHER" id="PTHR33147">
    <property type="entry name" value="DEFENSIN-LIKE PROTEIN 1"/>
    <property type="match status" value="1"/>
</dbReference>
<keyword evidence="5" id="KW-1185">Reference proteome</keyword>
<dbReference type="Pfam" id="PF00304">
    <property type="entry name" value="Gamma-thionin"/>
    <property type="match status" value="1"/>
</dbReference>
<name>A0AAW1IGM3_SAPOF</name>
<gene>
    <name evidence="4" type="ORF">RND81_09G038400</name>
</gene>
<dbReference type="SUPFAM" id="SSF57095">
    <property type="entry name" value="Scorpion toxin-like"/>
    <property type="match status" value="1"/>
</dbReference>
<dbReference type="InterPro" id="IPR008176">
    <property type="entry name" value="Defensin_plant"/>
</dbReference>
<evidence type="ECO:0000256" key="1">
    <source>
        <dbReference type="ARBA" id="ARBA00022729"/>
    </source>
</evidence>
<evidence type="ECO:0000259" key="3">
    <source>
        <dbReference type="SMART" id="SM00505"/>
    </source>
</evidence>
<dbReference type="PANTHER" id="PTHR33147:SF46">
    <property type="entry name" value="DEFENSIN-LIKE PROTEIN 19"/>
    <property type="match status" value="1"/>
</dbReference>
<organism evidence="4 5">
    <name type="scientific">Saponaria officinalis</name>
    <name type="common">Common soapwort</name>
    <name type="synonym">Lychnis saponaria</name>
    <dbReference type="NCBI Taxonomy" id="3572"/>
    <lineage>
        <taxon>Eukaryota</taxon>
        <taxon>Viridiplantae</taxon>
        <taxon>Streptophyta</taxon>
        <taxon>Embryophyta</taxon>
        <taxon>Tracheophyta</taxon>
        <taxon>Spermatophyta</taxon>
        <taxon>Magnoliopsida</taxon>
        <taxon>eudicotyledons</taxon>
        <taxon>Gunneridae</taxon>
        <taxon>Pentapetalae</taxon>
        <taxon>Caryophyllales</taxon>
        <taxon>Caryophyllaceae</taxon>
        <taxon>Caryophylleae</taxon>
        <taxon>Saponaria</taxon>
    </lineage>
</organism>
<sequence length="55" mass="6145">MIAEAKLCQRRSKLWEGICLDSNKCDLQCITRERASAGACHRSGIGLACFCYFNC</sequence>
<comment type="caution">
    <text evidence="4">The sequence shown here is derived from an EMBL/GenBank/DDBJ whole genome shotgun (WGS) entry which is preliminary data.</text>
</comment>
<dbReference type="AlphaFoldDB" id="A0AAW1IGM3"/>
<evidence type="ECO:0000313" key="5">
    <source>
        <dbReference type="Proteomes" id="UP001443914"/>
    </source>
</evidence>
<reference evidence="4" key="1">
    <citation type="submission" date="2024-03" db="EMBL/GenBank/DDBJ databases">
        <title>WGS assembly of Saponaria officinalis var. Norfolk2.</title>
        <authorList>
            <person name="Jenkins J."/>
            <person name="Shu S."/>
            <person name="Grimwood J."/>
            <person name="Barry K."/>
            <person name="Goodstein D."/>
            <person name="Schmutz J."/>
            <person name="Leebens-Mack J."/>
            <person name="Osbourn A."/>
        </authorList>
    </citation>
    <scope>NUCLEOTIDE SEQUENCE [LARGE SCALE GENOMIC DNA]</scope>
    <source>
        <strain evidence="4">JIC</strain>
    </source>
</reference>
<accession>A0AAW1IGM3</accession>
<dbReference type="GO" id="GO:0006952">
    <property type="term" value="P:defense response"/>
    <property type="evidence" value="ECO:0007669"/>
    <property type="project" value="InterPro"/>
</dbReference>
<dbReference type="PROSITE" id="PS00940">
    <property type="entry name" value="GAMMA_THIONIN"/>
    <property type="match status" value="1"/>
</dbReference>
<dbReference type="InterPro" id="IPR003614">
    <property type="entry name" value="Knottins"/>
</dbReference>
<protein>
    <recommendedName>
        <fullName evidence="3">Knottins-like domain-containing protein</fullName>
    </recommendedName>
</protein>
<dbReference type="Gene3D" id="3.30.30.10">
    <property type="entry name" value="Knottin, scorpion toxin-like"/>
    <property type="match status" value="1"/>
</dbReference>
<dbReference type="InterPro" id="IPR036574">
    <property type="entry name" value="Scorpion_toxin-like_sf"/>
</dbReference>
<dbReference type="SMART" id="SM00505">
    <property type="entry name" value="Knot1"/>
    <property type="match status" value="1"/>
</dbReference>
<evidence type="ECO:0000313" key="4">
    <source>
        <dbReference type="EMBL" id="KAK9689149.1"/>
    </source>
</evidence>
<feature type="domain" description="Knottins-like" evidence="3">
    <location>
        <begin position="7"/>
        <end position="55"/>
    </location>
</feature>